<dbReference type="AlphaFoldDB" id="B8HLU3"/>
<evidence type="ECO:0000256" key="2">
    <source>
        <dbReference type="ARBA" id="ARBA00022747"/>
    </source>
</evidence>
<dbReference type="PANTHER" id="PTHR43140">
    <property type="entry name" value="TYPE-1 RESTRICTION ENZYME ECOKI SPECIFICITY PROTEIN"/>
    <property type="match status" value="1"/>
</dbReference>
<dbReference type="PANTHER" id="PTHR43140:SF1">
    <property type="entry name" value="TYPE I RESTRICTION ENZYME ECOKI SPECIFICITY SUBUNIT"/>
    <property type="match status" value="1"/>
</dbReference>
<feature type="domain" description="Type I restriction modification DNA specificity" evidence="5">
    <location>
        <begin position="92"/>
        <end position="260"/>
    </location>
</feature>
<dbReference type="OrthoDB" id="9815652at2"/>
<comment type="similarity">
    <text evidence="1">Belongs to the type-I restriction system S methylase family.</text>
</comment>
<evidence type="ECO:0000256" key="3">
    <source>
        <dbReference type="ARBA" id="ARBA00023125"/>
    </source>
</evidence>
<dbReference type="EMBL" id="CP001344">
    <property type="protein sequence ID" value="ACL43581.1"/>
    <property type="molecule type" value="Genomic_DNA"/>
</dbReference>
<dbReference type="GO" id="GO:0003677">
    <property type="term" value="F:DNA binding"/>
    <property type="evidence" value="ECO:0007669"/>
    <property type="project" value="UniProtKB-KW"/>
</dbReference>
<evidence type="ECO:0000256" key="1">
    <source>
        <dbReference type="ARBA" id="ARBA00010923"/>
    </source>
</evidence>
<reference evidence="6" key="1">
    <citation type="submission" date="2009-01" db="EMBL/GenBank/DDBJ databases">
        <title>Complete sequence of chromosome Cyanothece sp. PCC 7425.</title>
        <authorList>
            <consortium name="US DOE Joint Genome Institute"/>
            <person name="Lucas S."/>
            <person name="Copeland A."/>
            <person name="Lapidus A."/>
            <person name="Glavina del Rio T."/>
            <person name="Dalin E."/>
            <person name="Tice H."/>
            <person name="Bruce D."/>
            <person name="Goodwin L."/>
            <person name="Pitluck S."/>
            <person name="Sims D."/>
            <person name="Meineke L."/>
            <person name="Brettin T."/>
            <person name="Detter J.C."/>
            <person name="Han C."/>
            <person name="Larimer F."/>
            <person name="Land M."/>
            <person name="Hauser L."/>
            <person name="Kyrpides N."/>
            <person name="Ovchinnikova G."/>
            <person name="Liberton M."/>
            <person name="Stoeckel J."/>
            <person name="Banerjee A."/>
            <person name="Singh A."/>
            <person name="Page L."/>
            <person name="Sato H."/>
            <person name="Zhao L."/>
            <person name="Sherman L."/>
            <person name="Pakrasi H."/>
            <person name="Richardson P."/>
        </authorList>
    </citation>
    <scope>NUCLEOTIDE SEQUENCE</scope>
    <source>
        <strain evidence="6">PCC 7425</strain>
    </source>
</reference>
<dbReference type="KEGG" id="cyn:Cyan7425_1201"/>
<dbReference type="InterPro" id="IPR044946">
    <property type="entry name" value="Restrct_endonuc_typeI_TRD_sf"/>
</dbReference>
<dbReference type="Pfam" id="PF01420">
    <property type="entry name" value="Methylase_S"/>
    <property type="match status" value="2"/>
</dbReference>
<evidence type="ECO:0000313" key="6">
    <source>
        <dbReference type="EMBL" id="ACL43581.1"/>
    </source>
</evidence>
<comment type="subunit">
    <text evidence="4">The methyltransferase is composed of M and S polypeptides.</text>
</comment>
<name>B8HLU3_CYAP4</name>
<dbReference type="GO" id="GO:0009307">
    <property type="term" value="P:DNA restriction-modification system"/>
    <property type="evidence" value="ECO:0007669"/>
    <property type="project" value="UniProtKB-KW"/>
</dbReference>
<keyword evidence="3" id="KW-0238">DNA-binding</keyword>
<keyword evidence="2" id="KW-0680">Restriction system</keyword>
<accession>B8HLU3</accession>
<evidence type="ECO:0000256" key="4">
    <source>
        <dbReference type="ARBA" id="ARBA00038652"/>
    </source>
</evidence>
<dbReference type="STRING" id="395961.Cyan7425_1201"/>
<sequence>MKLETFFENFGLLTDALNAVAKLREIVLQLAVRGKLVSQNSSDEPAEALLQRVKAEKEQLVLDRVIVRDVELPAIQDQEMLFSPAGGWQWERLGNLARFIDYRGKTPLKTDSGIKLITAKNVRMGFLQDEPKEYISEQTYYEWMTRGFPRRGDILFTTEAPLGNVAQLLIDERIALAQRIIDLQPFADLYARYLLTALTSPLMQRLLNEKATGMTAQGIKSVKLKLIPMPIPPLAEQKRIVEKCDRLLILCDEIEKRQQQRQESLLKMNEGAIFQLLTAQNPDDFYYHWQAICNNFDLLYSIPETIPKLRQAILQLAVQGKLVQQSFDEKSLKDLVGQIQEERFALNPSEKDQKRIREEFNGIIYKFQQGNIKTLEMPAICFCNFITKGTTPASNELLPEGDIPYLKVYNIVNNRIDFFYKPSYISNIVHTTKLKRSIVFPGDILMNIVGPPLGKVAIVPDDFLEWNINQALAVFRPVNSVYNKFLYYALSSFATLENVLGETKGTAGQDNLSLEQCRSLRVPLYDLAEQKRIVAKVDALLSLCDALEDKLKAARDSSTTLMEVAARQILVA</sequence>
<dbReference type="Gene3D" id="3.90.220.20">
    <property type="entry name" value="DNA methylase specificity domains"/>
    <property type="match status" value="2"/>
</dbReference>
<proteinExistence type="inferred from homology"/>
<feature type="domain" description="Type I restriction modification DNA specificity" evidence="5">
    <location>
        <begin position="383"/>
        <end position="553"/>
    </location>
</feature>
<organism evidence="6">
    <name type="scientific">Cyanothece sp. (strain PCC 7425 / ATCC 29141)</name>
    <dbReference type="NCBI Taxonomy" id="395961"/>
    <lineage>
        <taxon>Bacteria</taxon>
        <taxon>Bacillati</taxon>
        <taxon>Cyanobacteriota</taxon>
        <taxon>Cyanophyceae</taxon>
        <taxon>Gomontiellales</taxon>
        <taxon>Cyanothecaceae</taxon>
        <taxon>Cyanothece</taxon>
    </lineage>
</organism>
<evidence type="ECO:0000259" key="5">
    <source>
        <dbReference type="Pfam" id="PF01420"/>
    </source>
</evidence>
<dbReference type="eggNOG" id="COG0732">
    <property type="taxonomic scope" value="Bacteria"/>
</dbReference>
<protein>
    <submittedName>
        <fullName evidence="6">Restriction modification system DNA specificity domain protein</fullName>
    </submittedName>
</protein>
<dbReference type="REBASE" id="19886">
    <property type="entry name" value="S.Csp7425ORF1204P"/>
</dbReference>
<dbReference type="CDD" id="cd17246">
    <property type="entry name" value="RMtype1_S_SonII-TRD2-CR2_like"/>
    <property type="match status" value="2"/>
</dbReference>
<dbReference type="SUPFAM" id="SSF116734">
    <property type="entry name" value="DNA methylase specificity domain"/>
    <property type="match status" value="2"/>
</dbReference>
<gene>
    <name evidence="6" type="ordered locus">Cyan7425_1201</name>
</gene>
<dbReference type="HOGENOM" id="CLU_021095_10_4_3"/>
<dbReference type="InterPro" id="IPR000055">
    <property type="entry name" value="Restrct_endonuc_typeI_TRD"/>
</dbReference>
<dbReference type="InterPro" id="IPR051212">
    <property type="entry name" value="Type-I_RE_S_subunit"/>
</dbReference>